<keyword evidence="1" id="KW-0547">Nucleotide-binding</keyword>
<dbReference type="CDD" id="cd00267">
    <property type="entry name" value="ABC_ATPase"/>
    <property type="match status" value="1"/>
</dbReference>
<dbReference type="PANTHER" id="PTHR43158">
    <property type="entry name" value="SKFA PEPTIDE EXPORT ATP-BINDING PROTEIN SKFE"/>
    <property type="match status" value="1"/>
</dbReference>
<feature type="domain" description="ABC transporter" evidence="3">
    <location>
        <begin position="25"/>
        <end position="258"/>
    </location>
</feature>
<dbReference type="Pfam" id="PF00005">
    <property type="entry name" value="ABC_tran"/>
    <property type="match status" value="1"/>
</dbReference>
<dbReference type="SMART" id="SM00382">
    <property type="entry name" value="AAA"/>
    <property type="match status" value="1"/>
</dbReference>
<gene>
    <name evidence="4" type="primary">CAF16</name>
    <name evidence="4" type="ORF">SEUCBS140593_010043</name>
</gene>
<organism evidence="4 5">
    <name type="scientific">Sporothrix eucalyptigena</name>
    <dbReference type="NCBI Taxonomy" id="1812306"/>
    <lineage>
        <taxon>Eukaryota</taxon>
        <taxon>Fungi</taxon>
        <taxon>Dikarya</taxon>
        <taxon>Ascomycota</taxon>
        <taxon>Pezizomycotina</taxon>
        <taxon>Sordariomycetes</taxon>
        <taxon>Sordariomycetidae</taxon>
        <taxon>Ophiostomatales</taxon>
        <taxon>Ophiostomataceae</taxon>
        <taxon>Sporothrix</taxon>
    </lineage>
</organism>
<dbReference type="PANTHER" id="PTHR43158:SF2">
    <property type="entry name" value="SKFA PEPTIDE EXPORT ATP-BINDING PROTEIN SKFE"/>
    <property type="match status" value="1"/>
</dbReference>
<sequence>MADTQPPADDGAPVDIDLSTQPTVIHTNGLTYSFPDYSTGISDISLDLPAGSRTLLIGANGAGKTTLLRLLAGKRLAPRDSIRINSIDPFSRGLEGVTYLGLEWVLNPVVRRDIGVNELLASVGGDAFPSRRDELVSVLDIDTTWRMHAVSDGERRRVQLAMGLVRPWRVLLLDEITVDLDVWTRAQFLGWLRQECERHPDREKGLPPPTIVYATHILDHLAGWPTHLVHMHMGTVREWGPASQFLDNPTYIQKRLVQQQQRDQLVGDAANGRHSGKNSPALSLLGASGNSRLGDLVLTWLREDLRDRGPRSQNRRGPEGLSYLVTGIGGYGLEKWSKDEGEPPKPKKA</sequence>
<reference evidence="4 5" key="1">
    <citation type="submission" date="2024-01" db="EMBL/GenBank/DDBJ databases">
        <authorList>
            <person name="Allen C."/>
            <person name="Tagirdzhanova G."/>
        </authorList>
    </citation>
    <scope>NUCLEOTIDE SEQUENCE [LARGE SCALE GENOMIC DNA]</scope>
</reference>
<evidence type="ECO:0000313" key="4">
    <source>
        <dbReference type="EMBL" id="CAK7237630.1"/>
    </source>
</evidence>
<protein>
    <submittedName>
        <fullName evidence="4">CCR4-NOT regulatory complex component</fullName>
    </submittedName>
</protein>
<proteinExistence type="predicted"/>
<keyword evidence="5" id="KW-1185">Reference proteome</keyword>
<dbReference type="InterPro" id="IPR003593">
    <property type="entry name" value="AAA+_ATPase"/>
</dbReference>
<accession>A0ABP0D1H5</accession>
<dbReference type="InterPro" id="IPR003439">
    <property type="entry name" value="ABC_transporter-like_ATP-bd"/>
</dbReference>
<evidence type="ECO:0000313" key="5">
    <source>
        <dbReference type="Proteomes" id="UP001642482"/>
    </source>
</evidence>
<evidence type="ECO:0000256" key="2">
    <source>
        <dbReference type="ARBA" id="ARBA00022840"/>
    </source>
</evidence>
<dbReference type="PROSITE" id="PS50893">
    <property type="entry name" value="ABC_TRANSPORTER_2"/>
    <property type="match status" value="1"/>
</dbReference>
<dbReference type="EMBL" id="CAWUHD010000186">
    <property type="protein sequence ID" value="CAK7237630.1"/>
    <property type="molecule type" value="Genomic_DNA"/>
</dbReference>
<dbReference type="InterPro" id="IPR027417">
    <property type="entry name" value="P-loop_NTPase"/>
</dbReference>
<dbReference type="SUPFAM" id="SSF52540">
    <property type="entry name" value="P-loop containing nucleoside triphosphate hydrolases"/>
    <property type="match status" value="1"/>
</dbReference>
<dbReference type="Proteomes" id="UP001642482">
    <property type="component" value="Unassembled WGS sequence"/>
</dbReference>
<name>A0ABP0D1H5_9PEZI</name>
<evidence type="ECO:0000256" key="1">
    <source>
        <dbReference type="ARBA" id="ARBA00022741"/>
    </source>
</evidence>
<comment type="caution">
    <text evidence="4">The sequence shown here is derived from an EMBL/GenBank/DDBJ whole genome shotgun (WGS) entry which is preliminary data.</text>
</comment>
<dbReference type="Gene3D" id="3.40.50.300">
    <property type="entry name" value="P-loop containing nucleotide triphosphate hydrolases"/>
    <property type="match status" value="1"/>
</dbReference>
<evidence type="ECO:0000259" key="3">
    <source>
        <dbReference type="PROSITE" id="PS50893"/>
    </source>
</evidence>
<keyword evidence="2" id="KW-0067">ATP-binding</keyword>